<evidence type="ECO:0000313" key="2">
    <source>
        <dbReference type="Proteomes" id="UP000035996"/>
    </source>
</evidence>
<dbReference type="EMBL" id="LELK01000004">
    <property type="protein sequence ID" value="KMM36826.1"/>
    <property type="molecule type" value="Genomic_DNA"/>
</dbReference>
<dbReference type="RefSeq" id="WP_048311537.1">
    <property type="nucleotide sequence ID" value="NZ_CP119526.1"/>
</dbReference>
<reference evidence="1" key="1">
    <citation type="submission" date="2015-06" db="EMBL/GenBank/DDBJ databases">
        <authorList>
            <person name="Liu B."/>
            <person name="Wang J."/>
            <person name="Zhu Y."/>
            <person name="Liu G."/>
            <person name="Chen Q."/>
            <person name="Zheng C."/>
            <person name="Che J."/>
            <person name="Ge C."/>
            <person name="Shi H."/>
            <person name="Pan Z."/>
            <person name="Liu X."/>
        </authorList>
    </citation>
    <scope>NUCLEOTIDE SEQUENCE [LARGE SCALE GENOMIC DNA]</scope>
    <source>
        <strain evidence="1">DSM 16346</strain>
    </source>
</reference>
<gene>
    <name evidence="1" type="ORF">AB986_12950</name>
</gene>
<protein>
    <submittedName>
        <fullName evidence="1">Uncharacterized protein</fullName>
    </submittedName>
</protein>
<proteinExistence type="predicted"/>
<accession>A0A0J6CKR3</accession>
<dbReference type="Proteomes" id="UP000035996">
    <property type="component" value="Unassembled WGS sequence"/>
</dbReference>
<dbReference type="OrthoDB" id="9973413at2"/>
<sequence length="113" mass="13177">MKHLFLVVLFSFLVFIYPAQQLNQFDYQPIEQPTITELDYLPDVNMTPYTQSVSLEKQKVLRHFVPLLSAVNVQIHPPFIMRNLSLKEIHPDAHGFLGAYAFQSNYFSNSILY</sequence>
<dbReference type="AlphaFoldDB" id="A0A0J6CKR3"/>
<organism evidence="1 2">
    <name type="scientific">Guptibacillus hwajinpoensis</name>
    <dbReference type="NCBI Taxonomy" id="208199"/>
    <lineage>
        <taxon>Bacteria</taxon>
        <taxon>Bacillati</taxon>
        <taxon>Bacillota</taxon>
        <taxon>Bacilli</taxon>
        <taxon>Bacillales</taxon>
        <taxon>Guptibacillaceae</taxon>
        <taxon>Guptibacillus</taxon>
    </lineage>
</organism>
<evidence type="ECO:0000313" key="1">
    <source>
        <dbReference type="EMBL" id="KMM36826.1"/>
    </source>
</evidence>
<comment type="caution">
    <text evidence="1">The sequence shown here is derived from an EMBL/GenBank/DDBJ whole genome shotgun (WGS) entry which is preliminary data.</text>
</comment>
<name>A0A0J6CKR3_9BACL</name>
<keyword evidence="2" id="KW-1185">Reference proteome</keyword>